<dbReference type="OrthoDB" id="3349377at2759"/>
<feature type="transmembrane region" description="Helical" evidence="1">
    <location>
        <begin position="295"/>
        <end position="321"/>
    </location>
</feature>
<dbReference type="EMBL" id="KN817606">
    <property type="protein sequence ID" value="KJA17270.1"/>
    <property type="molecule type" value="Genomic_DNA"/>
</dbReference>
<dbReference type="AlphaFoldDB" id="A0A0D2PAC6"/>
<proteinExistence type="predicted"/>
<sequence length="412" mass="46138">MIPDLPFDMRGIVMAVLGKDALTRPPTRTSSSFCPNPACTRPRSRFLHLAGKHPSGMDHLGHEERQGAQLAVEQLDLQLIRDSHLLNLVSVAALTWVVYDLILCFAKEISVIWDRWNKPRGRHSRRIYVVVRYASVLNLAWFVSVNMSTKLSINVCNVWYYVVVLNTAVVTLLPDIMMLIRINAVYDWTPSYMLLTVILFSIQLTTSLGTGFVYISSSTIIPPGDSHIPGCRITTTSLPPVFTLGAWIPSIVAQCIYFVLMLKTFFSVLCNLDANGRPSWKSLREMRTLIPTMNIFARHGFIYFLLAIAAKIANILILFFLTGPLHGIGIPFIMALYPIMVTRLKLSLGEFLHFIKPPSPLITPSTSSRTISMVHSFAAPSPHFENGPITFAPRASLTLSRASRLDFIDSEF</sequence>
<dbReference type="Proteomes" id="UP000054270">
    <property type="component" value="Unassembled WGS sequence"/>
</dbReference>
<protein>
    <recommendedName>
        <fullName evidence="2">DUF6533 domain-containing protein</fullName>
    </recommendedName>
</protein>
<accession>A0A0D2PAC6</accession>
<keyword evidence="1" id="KW-1133">Transmembrane helix</keyword>
<feature type="transmembrane region" description="Helical" evidence="1">
    <location>
        <begin position="85"/>
        <end position="106"/>
    </location>
</feature>
<feature type="domain" description="DUF6533" evidence="2">
    <location>
        <begin position="89"/>
        <end position="136"/>
    </location>
</feature>
<evidence type="ECO:0000313" key="3">
    <source>
        <dbReference type="EMBL" id="KJA17270.1"/>
    </source>
</evidence>
<evidence type="ECO:0000313" key="4">
    <source>
        <dbReference type="Proteomes" id="UP000054270"/>
    </source>
</evidence>
<keyword evidence="1" id="KW-0472">Membrane</keyword>
<feature type="transmembrane region" description="Helical" evidence="1">
    <location>
        <begin position="127"/>
        <end position="146"/>
    </location>
</feature>
<dbReference type="OMA" id="MLIRINA"/>
<name>A0A0D2PAC6_HYPSF</name>
<keyword evidence="1" id="KW-0812">Transmembrane</keyword>
<feature type="transmembrane region" description="Helical" evidence="1">
    <location>
        <begin position="192"/>
        <end position="215"/>
    </location>
</feature>
<organism evidence="3 4">
    <name type="scientific">Hypholoma sublateritium (strain FD-334 SS-4)</name>
    <dbReference type="NCBI Taxonomy" id="945553"/>
    <lineage>
        <taxon>Eukaryota</taxon>
        <taxon>Fungi</taxon>
        <taxon>Dikarya</taxon>
        <taxon>Basidiomycota</taxon>
        <taxon>Agaricomycotina</taxon>
        <taxon>Agaricomycetes</taxon>
        <taxon>Agaricomycetidae</taxon>
        <taxon>Agaricales</taxon>
        <taxon>Agaricineae</taxon>
        <taxon>Strophariaceae</taxon>
        <taxon>Hypholoma</taxon>
    </lineage>
</organism>
<evidence type="ECO:0000259" key="2">
    <source>
        <dbReference type="Pfam" id="PF20151"/>
    </source>
</evidence>
<evidence type="ECO:0000256" key="1">
    <source>
        <dbReference type="SAM" id="Phobius"/>
    </source>
</evidence>
<dbReference type="InterPro" id="IPR045340">
    <property type="entry name" value="DUF6533"/>
</dbReference>
<feature type="transmembrane region" description="Helical" evidence="1">
    <location>
        <begin position="158"/>
        <end position="180"/>
    </location>
</feature>
<dbReference type="Pfam" id="PF20151">
    <property type="entry name" value="DUF6533"/>
    <property type="match status" value="1"/>
</dbReference>
<reference evidence="4" key="1">
    <citation type="submission" date="2014-04" db="EMBL/GenBank/DDBJ databases">
        <title>Evolutionary Origins and Diversification of the Mycorrhizal Mutualists.</title>
        <authorList>
            <consortium name="DOE Joint Genome Institute"/>
            <consortium name="Mycorrhizal Genomics Consortium"/>
            <person name="Kohler A."/>
            <person name="Kuo A."/>
            <person name="Nagy L.G."/>
            <person name="Floudas D."/>
            <person name="Copeland A."/>
            <person name="Barry K.W."/>
            <person name="Cichocki N."/>
            <person name="Veneault-Fourrey C."/>
            <person name="LaButti K."/>
            <person name="Lindquist E.A."/>
            <person name="Lipzen A."/>
            <person name="Lundell T."/>
            <person name="Morin E."/>
            <person name="Murat C."/>
            <person name="Riley R."/>
            <person name="Ohm R."/>
            <person name="Sun H."/>
            <person name="Tunlid A."/>
            <person name="Henrissat B."/>
            <person name="Grigoriev I.V."/>
            <person name="Hibbett D.S."/>
            <person name="Martin F."/>
        </authorList>
    </citation>
    <scope>NUCLEOTIDE SEQUENCE [LARGE SCALE GENOMIC DNA]</scope>
    <source>
        <strain evidence="4">FD-334 SS-4</strain>
    </source>
</reference>
<feature type="transmembrane region" description="Helical" evidence="1">
    <location>
        <begin position="247"/>
        <end position="274"/>
    </location>
</feature>
<keyword evidence="4" id="KW-1185">Reference proteome</keyword>
<gene>
    <name evidence="3" type="ORF">HYPSUDRAFT_46603</name>
</gene>